<feature type="compositionally biased region" description="Low complexity" evidence="12">
    <location>
        <begin position="409"/>
        <end position="420"/>
    </location>
</feature>
<evidence type="ECO:0000256" key="8">
    <source>
        <dbReference type="ARBA" id="ARBA00040683"/>
    </source>
</evidence>
<evidence type="ECO:0000256" key="9">
    <source>
        <dbReference type="ARBA" id="ARBA00041518"/>
    </source>
</evidence>
<keyword evidence="4 11" id="KW-0175">Coiled coil</keyword>
<dbReference type="Ensembl" id="ENSPSTT00000012246.1">
    <property type="protein sequence ID" value="ENSPSTP00000011671.1"/>
    <property type="gene ID" value="ENSPSTG00000008200.1"/>
</dbReference>
<keyword evidence="13" id="KW-0472">Membrane</keyword>
<evidence type="ECO:0000313" key="14">
    <source>
        <dbReference type="Ensembl" id="ENSPSTP00000011671.1"/>
    </source>
</evidence>
<feature type="region of interest" description="Disordered" evidence="12">
    <location>
        <begin position="323"/>
        <end position="449"/>
    </location>
</feature>
<comment type="similarity">
    <text evidence="7">Belongs to the CCDC61 family.</text>
</comment>
<dbReference type="PANTHER" id="PTHR22691">
    <property type="entry name" value="YEAST SPT2-RELATED"/>
    <property type="match status" value="1"/>
</dbReference>
<dbReference type="AlphaFoldDB" id="A0A8C9F7B9"/>
<keyword evidence="6" id="KW-0966">Cell projection</keyword>
<keyword evidence="13" id="KW-0812">Transmembrane</keyword>
<proteinExistence type="inferred from homology"/>
<evidence type="ECO:0000256" key="11">
    <source>
        <dbReference type="SAM" id="Coils"/>
    </source>
</evidence>
<accession>A0A8C9F7B9</accession>
<organism evidence="14 15">
    <name type="scientific">Pavo cristatus</name>
    <name type="common">Indian peafowl</name>
    <name type="synonym">Blue peafowl</name>
    <dbReference type="NCBI Taxonomy" id="9049"/>
    <lineage>
        <taxon>Eukaryota</taxon>
        <taxon>Metazoa</taxon>
        <taxon>Chordata</taxon>
        <taxon>Craniata</taxon>
        <taxon>Vertebrata</taxon>
        <taxon>Euteleostomi</taxon>
        <taxon>Archelosauria</taxon>
        <taxon>Archosauria</taxon>
        <taxon>Dinosauria</taxon>
        <taxon>Saurischia</taxon>
        <taxon>Theropoda</taxon>
        <taxon>Coelurosauria</taxon>
        <taxon>Aves</taxon>
        <taxon>Neognathae</taxon>
        <taxon>Galloanserae</taxon>
        <taxon>Galliformes</taxon>
        <taxon>Phasianidae</taxon>
        <taxon>Phasianinae</taxon>
        <taxon>Pavo</taxon>
    </lineage>
</organism>
<keyword evidence="5" id="KW-0206">Cytoskeleton</keyword>
<dbReference type="GO" id="GO:0034451">
    <property type="term" value="C:centriolar satellite"/>
    <property type="evidence" value="ECO:0007669"/>
    <property type="project" value="UniProtKB-SubCell"/>
</dbReference>
<sequence length="532" mass="58885">MCGQQVSDRSQSVCWAGQGSPTGLLEGRDSGWGVGAAGSECGRWSDVGTRSCPVSLRGVEGPWRSQPRLRSVPGVSRPAGAPEVPVLDPANPKPPVATGSPLATMEEPRCLQTNCFFRGKEHSIQLSVSQAVLEVEVEERRSTKRWRGRFDAASVEDLTCKTGNFKQFGIFCSMLEAALMKSSEAVSLELLTYGDLEALRCCKAGVATRVPPSTSPLSSKRYLILVYCVEFDRIHYPLPLPYVGEADMAVLRRLVQEQQDELAQLRDELRQAQQEVWRLEDERLRDKAWHQQEQQRMTKELTEVKAAEKMLRAHVRTLTAELAMCRKGRSTSATAPGHRSNSRDSRSSSQGRLPPRSPSPAGSRPPRFNPTAFVRAREQRRQEAELRRQKLPCGTVSSGDNCRRRCRRSSSAESFQSRRSALSSGSEADTCPQRRRGLGGPSTRSLLSASSCNSTSVASYLDRGHKQHGKGEPLILVFCHPLAPFFFFFFFHSFFLPPSAENLGTEPSATLSEIDARLQALQAYISTLGTHM</sequence>
<dbReference type="GO" id="GO:0036064">
    <property type="term" value="C:ciliary basal body"/>
    <property type="evidence" value="ECO:0007669"/>
    <property type="project" value="TreeGrafter"/>
</dbReference>
<reference evidence="14" key="2">
    <citation type="submission" date="2025-09" db="UniProtKB">
        <authorList>
            <consortium name="Ensembl"/>
        </authorList>
    </citation>
    <scope>IDENTIFICATION</scope>
</reference>
<dbReference type="InterPro" id="IPR049733">
    <property type="entry name" value="CCDC61_N"/>
</dbReference>
<evidence type="ECO:0000256" key="2">
    <source>
        <dbReference type="ARBA" id="ARBA00004607"/>
    </source>
</evidence>
<dbReference type="PANTHER" id="PTHR22691:SF1">
    <property type="entry name" value="CENTROSOMAL PROTEIN CCDC61"/>
    <property type="match status" value="1"/>
</dbReference>
<evidence type="ECO:0000256" key="13">
    <source>
        <dbReference type="SAM" id="Phobius"/>
    </source>
</evidence>
<keyword evidence="13" id="KW-1133">Transmembrane helix</keyword>
<name>A0A8C9F7B9_PAVCR</name>
<keyword evidence="3" id="KW-0963">Cytoplasm</keyword>
<evidence type="ECO:0000256" key="3">
    <source>
        <dbReference type="ARBA" id="ARBA00022490"/>
    </source>
</evidence>
<dbReference type="Proteomes" id="UP000694428">
    <property type="component" value="Unplaced"/>
</dbReference>
<evidence type="ECO:0000256" key="12">
    <source>
        <dbReference type="SAM" id="MobiDB-lite"/>
    </source>
</evidence>
<feature type="compositionally biased region" description="Basic and acidic residues" evidence="12">
    <location>
        <begin position="375"/>
        <end position="388"/>
    </location>
</feature>
<evidence type="ECO:0000256" key="1">
    <source>
        <dbReference type="ARBA" id="ARBA00004120"/>
    </source>
</evidence>
<evidence type="ECO:0000256" key="6">
    <source>
        <dbReference type="ARBA" id="ARBA00023273"/>
    </source>
</evidence>
<evidence type="ECO:0000256" key="10">
    <source>
        <dbReference type="ARBA" id="ARBA00042326"/>
    </source>
</evidence>
<dbReference type="CDD" id="cd22284">
    <property type="entry name" value="HD_CCDC61_N"/>
    <property type="match status" value="1"/>
</dbReference>
<feature type="coiled-coil region" evidence="11">
    <location>
        <begin position="248"/>
        <end position="282"/>
    </location>
</feature>
<evidence type="ECO:0000313" key="15">
    <source>
        <dbReference type="Proteomes" id="UP000694428"/>
    </source>
</evidence>
<feature type="region of interest" description="Disordered" evidence="12">
    <location>
        <begin position="63"/>
        <end position="93"/>
    </location>
</feature>
<evidence type="ECO:0000256" key="4">
    <source>
        <dbReference type="ARBA" id="ARBA00023054"/>
    </source>
</evidence>
<evidence type="ECO:0000256" key="5">
    <source>
        <dbReference type="ARBA" id="ARBA00023212"/>
    </source>
</evidence>
<reference evidence="14" key="1">
    <citation type="submission" date="2025-08" db="UniProtKB">
        <authorList>
            <consortium name="Ensembl"/>
        </authorList>
    </citation>
    <scope>IDENTIFICATION</scope>
</reference>
<feature type="transmembrane region" description="Helical" evidence="13">
    <location>
        <begin position="473"/>
        <end position="495"/>
    </location>
</feature>
<protein>
    <recommendedName>
        <fullName evidence="8">Centrosomal protein CCDC61</fullName>
    </recommendedName>
    <alternativeName>
        <fullName evidence="9">Coiled-coil domain-containing protein 61</fullName>
    </alternativeName>
    <alternativeName>
        <fullName evidence="10">VFL3 homolog</fullName>
    </alternativeName>
</protein>
<evidence type="ECO:0000256" key="7">
    <source>
        <dbReference type="ARBA" id="ARBA00038217"/>
    </source>
</evidence>
<keyword evidence="15" id="KW-1185">Reference proteome</keyword>
<comment type="subcellular location">
    <subcellularLocation>
        <location evidence="1">Cytoplasm</location>
        <location evidence="1">Cytoskeleton</location>
        <location evidence="1">Cilium basal body</location>
    </subcellularLocation>
    <subcellularLocation>
        <location evidence="2">Cytoplasm</location>
        <location evidence="2">Cytoskeleton</location>
        <location evidence="2">Microtubule organizing center</location>
        <location evidence="2">Centrosome</location>
        <location evidence="2">Centriolar satellite</location>
    </subcellularLocation>
</comment>